<keyword evidence="2" id="KW-1185">Reference proteome</keyword>
<dbReference type="InterPro" id="IPR038602">
    <property type="entry name" value="Mite_allergen_7_sf"/>
</dbReference>
<accession>T1HVK0</accession>
<dbReference type="AlphaFoldDB" id="T1HVK0"/>
<dbReference type="Proteomes" id="UP000015103">
    <property type="component" value="Unassembled WGS sequence"/>
</dbReference>
<sequence length="218" mass="24233">MIKLLVICLISSYCAADTVVLNQLMDQVLDSARIVINQGGLNELKIPDSDYEWKYRWHIVKLTGHVRCANGVARALSSIRRTGDTTMTTAGNKVIVRTRLGFGELGFYFGSCQLKADHLFSYTHDIKGRIGRNSVDLEISLTGQGPQCVAALDHVVLDDFGDLRVDTGGGPIHRIEDRIIEWLARYFHDQIVGMVNKELAENVAKALPKVDLCSKIPH</sequence>
<dbReference type="GeneID" id="141450117"/>
<proteinExistence type="predicted"/>
<dbReference type="Pfam" id="PF16984">
    <property type="entry name" value="Grp7_allergen"/>
    <property type="match status" value="1"/>
</dbReference>
<dbReference type="Gene3D" id="3.15.10.50">
    <property type="match status" value="1"/>
</dbReference>
<protein>
    <submittedName>
        <fullName evidence="1">Uncharacterized protein</fullName>
    </submittedName>
</protein>
<organism evidence="1 2">
    <name type="scientific">Rhodnius prolixus</name>
    <name type="common">Triatomid bug</name>
    <dbReference type="NCBI Taxonomy" id="13249"/>
    <lineage>
        <taxon>Eukaryota</taxon>
        <taxon>Metazoa</taxon>
        <taxon>Ecdysozoa</taxon>
        <taxon>Arthropoda</taxon>
        <taxon>Hexapoda</taxon>
        <taxon>Insecta</taxon>
        <taxon>Pterygota</taxon>
        <taxon>Neoptera</taxon>
        <taxon>Paraneoptera</taxon>
        <taxon>Hemiptera</taxon>
        <taxon>Heteroptera</taxon>
        <taxon>Panheteroptera</taxon>
        <taxon>Cimicomorpha</taxon>
        <taxon>Reduviidae</taxon>
        <taxon>Triatominae</taxon>
        <taxon>Rhodnius</taxon>
    </lineage>
</organism>
<reference evidence="1" key="1">
    <citation type="submission" date="2015-05" db="UniProtKB">
        <authorList>
            <consortium name="EnsemblMetazoa"/>
        </authorList>
    </citation>
    <scope>IDENTIFICATION</scope>
</reference>
<name>T1HVK0_RHOPR</name>
<dbReference type="RefSeq" id="XP_073976293.1">
    <property type="nucleotide sequence ID" value="XM_074120192.1"/>
</dbReference>
<evidence type="ECO:0000313" key="2">
    <source>
        <dbReference type="Proteomes" id="UP000015103"/>
    </source>
</evidence>
<evidence type="ECO:0000313" key="1">
    <source>
        <dbReference type="EnsemblMetazoa" id="RPRC008070-PA"/>
    </source>
</evidence>
<dbReference type="VEuPathDB" id="VectorBase:RPRC008070"/>
<dbReference type="HOGENOM" id="CLU_1279058_0_0_1"/>
<dbReference type="EnsemblMetazoa" id="RPRC008070-RA">
    <property type="protein sequence ID" value="RPRC008070-PA"/>
    <property type="gene ID" value="RPRC008070"/>
</dbReference>
<dbReference type="InParanoid" id="T1HVK0"/>
<dbReference type="InterPro" id="IPR020234">
    <property type="entry name" value="Mite_allergen_group-7"/>
</dbReference>
<dbReference type="STRING" id="13249.T1HVK0"/>
<dbReference type="EMBL" id="ACPB03010107">
    <property type="status" value="NOT_ANNOTATED_CDS"/>
    <property type="molecule type" value="Genomic_DNA"/>
</dbReference>